<sequence>MIDQLLSEDQKAIDEVLTGFATREMRDHAAAAEAEGRTPPVVAGRLHELGVTAPLPASVGGAGPIAAPDYLLCVQRLAWGDPGMAYDAVVSGLPAVVVGRLGTAAQHTRLLGAAQDTPARGSLLVLEGHGRSPSEYRTTVRAAGEDVVVTGRKLAVLRADSADLVLLAARDDTGRLRLFALDGLPEGAVVVSPGEDADRSLGLRAAPTRTVILDDVRIPAAAELSAAPAQVEAALALVRLTTAALALGAGRAAIEYASTYATERIAFGKPIASYQGVAFLLAEAAMSHAASHGAVLDLARLLDESPAPQDLEQRTTDVVVRACGRAVDQTRAAVQVLGGHGYIADHPVERWYRDAMTLAALDHDPLVSAFRAP</sequence>
<accession>A0ABN2BRK4</accession>
<evidence type="ECO:0000256" key="2">
    <source>
        <dbReference type="ARBA" id="ARBA00009347"/>
    </source>
</evidence>
<comment type="cofactor">
    <cofactor evidence="1">
        <name>FAD</name>
        <dbReference type="ChEBI" id="CHEBI:57692"/>
    </cofactor>
</comment>
<feature type="domain" description="Acyl-CoA dehydrogenase/oxidase C-terminal" evidence="5">
    <location>
        <begin position="231"/>
        <end position="359"/>
    </location>
</feature>
<keyword evidence="4" id="KW-0274">FAD</keyword>
<keyword evidence="8" id="KW-1185">Reference proteome</keyword>
<dbReference type="EMBL" id="BAAAOR010000041">
    <property type="protein sequence ID" value="GAA1545299.1"/>
    <property type="molecule type" value="Genomic_DNA"/>
</dbReference>
<comment type="similarity">
    <text evidence="2">Belongs to the acyl-CoA dehydrogenase family.</text>
</comment>
<dbReference type="PANTHER" id="PTHR43884">
    <property type="entry name" value="ACYL-COA DEHYDROGENASE"/>
    <property type="match status" value="1"/>
</dbReference>
<dbReference type="RefSeq" id="WP_181410666.1">
    <property type="nucleotide sequence ID" value="NZ_BAAAOR010000041.1"/>
</dbReference>
<protein>
    <submittedName>
        <fullName evidence="7">Acyl-CoA dehydrogenase family protein</fullName>
    </submittedName>
</protein>
<feature type="domain" description="Acyl-CoA dehydrogenase/oxidase N-terminal" evidence="6">
    <location>
        <begin position="7"/>
        <end position="112"/>
    </location>
</feature>
<reference evidence="7 8" key="1">
    <citation type="journal article" date="2019" name="Int. J. Syst. Evol. Microbiol.">
        <title>The Global Catalogue of Microorganisms (GCM) 10K type strain sequencing project: providing services to taxonomists for standard genome sequencing and annotation.</title>
        <authorList>
            <consortium name="The Broad Institute Genomics Platform"/>
            <consortium name="The Broad Institute Genome Sequencing Center for Infectious Disease"/>
            <person name="Wu L."/>
            <person name="Ma J."/>
        </authorList>
    </citation>
    <scope>NUCLEOTIDE SEQUENCE [LARGE SCALE GENOMIC DNA]</scope>
    <source>
        <strain evidence="7 8">JCM 14942</strain>
    </source>
</reference>
<dbReference type="InterPro" id="IPR036250">
    <property type="entry name" value="AcylCo_DH-like_C"/>
</dbReference>
<dbReference type="PANTHER" id="PTHR43884:SF12">
    <property type="entry name" value="ISOVALERYL-COA DEHYDROGENASE, MITOCHONDRIAL-RELATED"/>
    <property type="match status" value="1"/>
</dbReference>
<dbReference type="PROSITE" id="PS00073">
    <property type="entry name" value="ACYL_COA_DH_2"/>
    <property type="match status" value="1"/>
</dbReference>
<gene>
    <name evidence="7" type="ORF">GCM10009788_54620</name>
</gene>
<dbReference type="SUPFAM" id="SSF47203">
    <property type="entry name" value="Acyl-CoA dehydrogenase C-terminal domain-like"/>
    <property type="match status" value="1"/>
</dbReference>
<evidence type="ECO:0000313" key="7">
    <source>
        <dbReference type="EMBL" id="GAA1545299.1"/>
    </source>
</evidence>
<organism evidence="7 8">
    <name type="scientific">Nocardioides humi</name>
    <dbReference type="NCBI Taxonomy" id="449461"/>
    <lineage>
        <taxon>Bacteria</taxon>
        <taxon>Bacillati</taxon>
        <taxon>Actinomycetota</taxon>
        <taxon>Actinomycetes</taxon>
        <taxon>Propionibacteriales</taxon>
        <taxon>Nocardioidaceae</taxon>
        <taxon>Nocardioides</taxon>
    </lineage>
</organism>
<proteinExistence type="inferred from homology"/>
<dbReference type="InterPro" id="IPR009075">
    <property type="entry name" value="AcylCo_DH/oxidase_C"/>
</dbReference>
<dbReference type="Pfam" id="PF02771">
    <property type="entry name" value="Acyl-CoA_dh_N"/>
    <property type="match status" value="1"/>
</dbReference>
<dbReference type="SUPFAM" id="SSF56645">
    <property type="entry name" value="Acyl-CoA dehydrogenase NM domain-like"/>
    <property type="match status" value="1"/>
</dbReference>
<dbReference type="Gene3D" id="1.20.140.10">
    <property type="entry name" value="Butyryl-CoA Dehydrogenase, subunit A, domain 3"/>
    <property type="match status" value="1"/>
</dbReference>
<keyword evidence="3" id="KW-0285">Flavoprotein</keyword>
<dbReference type="Proteomes" id="UP001500842">
    <property type="component" value="Unassembled WGS sequence"/>
</dbReference>
<evidence type="ECO:0000256" key="1">
    <source>
        <dbReference type="ARBA" id="ARBA00001974"/>
    </source>
</evidence>
<dbReference type="Pfam" id="PF00441">
    <property type="entry name" value="Acyl-CoA_dh_1"/>
    <property type="match status" value="1"/>
</dbReference>
<evidence type="ECO:0000256" key="3">
    <source>
        <dbReference type="ARBA" id="ARBA00022630"/>
    </source>
</evidence>
<evidence type="ECO:0000313" key="8">
    <source>
        <dbReference type="Proteomes" id="UP001500842"/>
    </source>
</evidence>
<name>A0ABN2BRK4_9ACTN</name>
<dbReference type="InterPro" id="IPR046373">
    <property type="entry name" value="Acyl-CoA_Oxase/DH_mid-dom_sf"/>
</dbReference>
<dbReference type="Gene3D" id="1.10.540.10">
    <property type="entry name" value="Acyl-CoA dehydrogenase/oxidase, N-terminal domain"/>
    <property type="match status" value="1"/>
</dbReference>
<comment type="caution">
    <text evidence="7">The sequence shown here is derived from an EMBL/GenBank/DDBJ whole genome shotgun (WGS) entry which is preliminary data.</text>
</comment>
<evidence type="ECO:0000259" key="6">
    <source>
        <dbReference type="Pfam" id="PF02771"/>
    </source>
</evidence>
<dbReference type="InterPro" id="IPR009100">
    <property type="entry name" value="AcylCoA_DH/oxidase_NM_dom_sf"/>
</dbReference>
<dbReference type="Gene3D" id="2.40.110.10">
    <property type="entry name" value="Butyryl-CoA Dehydrogenase, subunit A, domain 2"/>
    <property type="match status" value="1"/>
</dbReference>
<dbReference type="InterPro" id="IPR037069">
    <property type="entry name" value="AcylCoA_DH/ox_N_sf"/>
</dbReference>
<dbReference type="PIRSF" id="PIRSF016578">
    <property type="entry name" value="HsaA"/>
    <property type="match status" value="1"/>
</dbReference>
<evidence type="ECO:0000259" key="5">
    <source>
        <dbReference type="Pfam" id="PF00441"/>
    </source>
</evidence>
<dbReference type="InterPro" id="IPR006089">
    <property type="entry name" value="Acyl-CoA_DH_CS"/>
</dbReference>
<dbReference type="InterPro" id="IPR013786">
    <property type="entry name" value="AcylCoA_DH/ox_N"/>
</dbReference>
<evidence type="ECO:0000256" key="4">
    <source>
        <dbReference type="ARBA" id="ARBA00022827"/>
    </source>
</evidence>